<dbReference type="PANTHER" id="PTHR33204">
    <property type="entry name" value="TRANSCRIPTIONAL REGULATOR, MARR FAMILY"/>
    <property type="match status" value="1"/>
</dbReference>
<dbReference type="EMBL" id="JBHSBW010000003">
    <property type="protein sequence ID" value="MFC4209838.1"/>
    <property type="molecule type" value="Genomic_DNA"/>
</dbReference>
<evidence type="ECO:0000256" key="1">
    <source>
        <dbReference type="ARBA" id="ARBA00023015"/>
    </source>
</evidence>
<dbReference type="Pfam" id="PF01638">
    <property type="entry name" value="HxlR"/>
    <property type="match status" value="1"/>
</dbReference>
<dbReference type="InterPro" id="IPR036390">
    <property type="entry name" value="WH_DNA-bd_sf"/>
</dbReference>
<keyword evidence="1" id="KW-0805">Transcription regulation</keyword>
<dbReference type="Proteomes" id="UP001595789">
    <property type="component" value="Unassembled WGS sequence"/>
</dbReference>
<reference evidence="6" key="1">
    <citation type="journal article" date="2019" name="Int. J. Syst. Evol. Microbiol.">
        <title>The Global Catalogue of Microorganisms (GCM) 10K type strain sequencing project: providing services to taxonomists for standard genome sequencing and annotation.</title>
        <authorList>
            <consortium name="The Broad Institute Genomics Platform"/>
            <consortium name="The Broad Institute Genome Sequencing Center for Infectious Disease"/>
            <person name="Wu L."/>
            <person name="Ma J."/>
        </authorList>
    </citation>
    <scope>NUCLEOTIDE SEQUENCE [LARGE SCALE GENOMIC DNA]</scope>
    <source>
        <strain evidence="6">CCM 8691</strain>
    </source>
</reference>
<dbReference type="InterPro" id="IPR036388">
    <property type="entry name" value="WH-like_DNA-bd_sf"/>
</dbReference>
<name>A0ABV8P4N1_9SPHI</name>
<comment type="caution">
    <text evidence="5">The sequence shown here is derived from an EMBL/GenBank/DDBJ whole genome shotgun (WGS) entry which is preliminary data.</text>
</comment>
<keyword evidence="2" id="KW-0238">DNA-binding</keyword>
<evidence type="ECO:0000256" key="2">
    <source>
        <dbReference type="ARBA" id="ARBA00023125"/>
    </source>
</evidence>
<protein>
    <submittedName>
        <fullName evidence="5">Winged helix-turn-helix transcriptional regulator</fullName>
    </submittedName>
</protein>
<dbReference type="InterPro" id="IPR002577">
    <property type="entry name" value="HTH_HxlR"/>
</dbReference>
<dbReference type="PANTHER" id="PTHR33204:SF29">
    <property type="entry name" value="TRANSCRIPTIONAL REGULATOR"/>
    <property type="match status" value="1"/>
</dbReference>
<evidence type="ECO:0000259" key="4">
    <source>
        <dbReference type="PROSITE" id="PS51118"/>
    </source>
</evidence>
<organism evidence="5 6">
    <name type="scientific">Pedobacter lithocola</name>
    <dbReference type="NCBI Taxonomy" id="1908239"/>
    <lineage>
        <taxon>Bacteria</taxon>
        <taxon>Pseudomonadati</taxon>
        <taxon>Bacteroidota</taxon>
        <taxon>Sphingobacteriia</taxon>
        <taxon>Sphingobacteriales</taxon>
        <taxon>Sphingobacteriaceae</taxon>
        <taxon>Pedobacter</taxon>
    </lineage>
</organism>
<dbReference type="Gene3D" id="1.10.10.10">
    <property type="entry name" value="Winged helix-like DNA-binding domain superfamily/Winged helix DNA-binding domain"/>
    <property type="match status" value="1"/>
</dbReference>
<proteinExistence type="predicted"/>
<sequence length="150" mass="17433">MIILAKIPITFFGIAPAIMDLSTHSDSTMDGYICTVKQQDDIKFAQDALYVLTGKWRMQIIISIYNGQHRYREIARYLPGLSFAMLSRELQIMELNVLVSRTEDPDFPKQVSYTLTDYCQSLYPLINNLISWGREHRETIKLTHQQNNDK</sequence>
<dbReference type="RefSeq" id="WP_378981101.1">
    <property type="nucleotide sequence ID" value="NZ_JBHSBW010000003.1"/>
</dbReference>
<feature type="domain" description="HTH hxlR-type" evidence="4">
    <location>
        <begin position="34"/>
        <end position="141"/>
    </location>
</feature>
<accession>A0ABV8P4N1</accession>
<evidence type="ECO:0000313" key="5">
    <source>
        <dbReference type="EMBL" id="MFC4209838.1"/>
    </source>
</evidence>
<dbReference type="PROSITE" id="PS51118">
    <property type="entry name" value="HTH_HXLR"/>
    <property type="match status" value="1"/>
</dbReference>
<gene>
    <name evidence="5" type="ORF">ACFOWA_01515</name>
</gene>
<keyword evidence="3" id="KW-0804">Transcription</keyword>
<evidence type="ECO:0000313" key="6">
    <source>
        <dbReference type="Proteomes" id="UP001595789"/>
    </source>
</evidence>
<evidence type="ECO:0000256" key="3">
    <source>
        <dbReference type="ARBA" id="ARBA00023163"/>
    </source>
</evidence>
<keyword evidence="6" id="KW-1185">Reference proteome</keyword>
<dbReference type="SUPFAM" id="SSF46785">
    <property type="entry name" value="Winged helix' DNA-binding domain"/>
    <property type="match status" value="1"/>
</dbReference>